<gene>
    <name evidence="2" type="ORF">SDJN03_15844</name>
</gene>
<reference evidence="2 3" key="1">
    <citation type="journal article" date="2021" name="Hortic Res">
        <title>The domestication of Cucurbita argyrosperma as revealed by the genome of its wild relative.</title>
        <authorList>
            <person name="Barrera-Redondo J."/>
            <person name="Sanchez-de la Vega G."/>
            <person name="Aguirre-Liguori J.A."/>
            <person name="Castellanos-Morales G."/>
            <person name="Gutierrez-Guerrero Y.T."/>
            <person name="Aguirre-Dugua X."/>
            <person name="Aguirre-Planter E."/>
            <person name="Tenaillon M.I."/>
            <person name="Lira-Saade R."/>
            <person name="Eguiarte L.E."/>
        </authorList>
    </citation>
    <scope>NUCLEOTIDE SEQUENCE [LARGE SCALE GENOMIC DNA]</scope>
    <source>
        <strain evidence="2">JBR-2021</strain>
    </source>
</reference>
<evidence type="ECO:0000313" key="2">
    <source>
        <dbReference type="EMBL" id="KAG6590421.1"/>
    </source>
</evidence>
<accession>A0AAV6N2H9</accession>
<feature type="region of interest" description="Disordered" evidence="1">
    <location>
        <begin position="25"/>
        <end position="52"/>
    </location>
</feature>
<feature type="compositionally biased region" description="Basic and acidic residues" evidence="1">
    <location>
        <begin position="31"/>
        <end position="44"/>
    </location>
</feature>
<feature type="region of interest" description="Disordered" evidence="1">
    <location>
        <begin position="167"/>
        <end position="257"/>
    </location>
</feature>
<organism evidence="2 3">
    <name type="scientific">Cucurbita argyrosperma subsp. sororia</name>
    <dbReference type="NCBI Taxonomy" id="37648"/>
    <lineage>
        <taxon>Eukaryota</taxon>
        <taxon>Viridiplantae</taxon>
        <taxon>Streptophyta</taxon>
        <taxon>Embryophyta</taxon>
        <taxon>Tracheophyta</taxon>
        <taxon>Spermatophyta</taxon>
        <taxon>Magnoliopsida</taxon>
        <taxon>eudicotyledons</taxon>
        <taxon>Gunneridae</taxon>
        <taxon>Pentapetalae</taxon>
        <taxon>rosids</taxon>
        <taxon>fabids</taxon>
        <taxon>Cucurbitales</taxon>
        <taxon>Cucurbitaceae</taxon>
        <taxon>Cucurbiteae</taxon>
        <taxon>Cucurbita</taxon>
    </lineage>
</organism>
<name>A0AAV6N2H9_9ROSI</name>
<dbReference type="Proteomes" id="UP000685013">
    <property type="component" value="Chromosome 10"/>
</dbReference>
<evidence type="ECO:0000313" key="3">
    <source>
        <dbReference type="Proteomes" id="UP000685013"/>
    </source>
</evidence>
<keyword evidence="3" id="KW-1185">Reference proteome</keyword>
<evidence type="ECO:0000256" key="1">
    <source>
        <dbReference type="SAM" id="MobiDB-lite"/>
    </source>
</evidence>
<protein>
    <submittedName>
        <fullName evidence="2">Uncharacterized protein</fullName>
    </submittedName>
</protein>
<sequence length="316" mass="35492">MTPLGFETKVSGFVDQRLIHWAMKSTPPMDGRTRTKGNDQEPSRLLKSHSHKGWATEKRLHWGELKETIKSQTSALSMGHEVNPSNGLGDRKNDSTGNRTQSLWFRRPAPYPLGHEVNPSNGREVQELKGTIKSQVGWNHTTIRVGTEKRLHGDQTQSLWFRLGHEEVNPSSGREGQELKGTIKSKPAPYPLGHEVNPSSGREGQELKGTIKSQTSALSIGPRSQPLQWSGRTRTKGNDQEPKPYPLGHEVNPSSGWEGQELKETIKSQVGYLLLNHNFMKGGSHIKSNCSGFMDPRRQHHIRSNRSGFMDQRLIH</sequence>
<dbReference type="EMBL" id="JAGKQH010000010">
    <property type="protein sequence ID" value="KAG6590421.1"/>
    <property type="molecule type" value="Genomic_DNA"/>
</dbReference>
<feature type="region of interest" description="Disordered" evidence="1">
    <location>
        <begin position="74"/>
        <end position="100"/>
    </location>
</feature>
<feature type="non-terminal residue" evidence="2">
    <location>
        <position position="1"/>
    </location>
</feature>
<dbReference type="AlphaFoldDB" id="A0AAV6N2H9"/>
<proteinExistence type="predicted"/>
<comment type="caution">
    <text evidence="2">The sequence shown here is derived from an EMBL/GenBank/DDBJ whole genome shotgun (WGS) entry which is preliminary data.</text>
</comment>